<feature type="transmembrane region" description="Helical" evidence="6">
    <location>
        <begin position="117"/>
        <end position="137"/>
    </location>
</feature>
<feature type="transmembrane region" description="Helical" evidence="6">
    <location>
        <begin position="59"/>
        <end position="77"/>
    </location>
</feature>
<accession>A0A9Q2CYG0</accession>
<gene>
    <name evidence="7" type="ORF">HNQ45_000664</name>
</gene>
<protein>
    <submittedName>
        <fullName evidence="7">ABC transport system permease protein</fullName>
    </submittedName>
</protein>
<dbReference type="AlphaFoldDB" id="A0A9Q2CYG0"/>
<evidence type="ECO:0000256" key="5">
    <source>
        <dbReference type="ARBA" id="ARBA00023136"/>
    </source>
</evidence>
<dbReference type="PANTHER" id="PTHR30028:SF0">
    <property type="entry name" value="PROTEIN ALUMINUM SENSITIVE 3"/>
    <property type="match status" value="1"/>
</dbReference>
<dbReference type="EMBL" id="JACHHF010000003">
    <property type="protein sequence ID" value="MBB5175789.1"/>
    <property type="molecule type" value="Genomic_DNA"/>
</dbReference>
<dbReference type="GO" id="GO:0005886">
    <property type="term" value="C:plasma membrane"/>
    <property type="evidence" value="ECO:0007669"/>
    <property type="project" value="TreeGrafter"/>
</dbReference>
<comment type="similarity">
    <text evidence="2">Belongs to the UPF0014 family.</text>
</comment>
<dbReference type="PANTHER" id="PTHR30028">
    <property type="entry name" value="UPF0014 INNER MEMBRANE PROTEIN YBBM-RELATED"/>
    <property type="match status" value="1"/>
</dbReference>
<evidence type="ECO:0000256" key="4">
    <source>
        <dbReference type="ARBA" id="ARBA00022989"/>
    </source>
</evidence>
<evidence type="ECO:0000256" key="6">
    <source>
        <dbReference type="SAM" id="Phobius"/>
    </source>
</evidence>
<proteinExistence type="inferred from homology"/>
<evidence type="ECO:0000313" key="8">
    <source>
        <dbReference type="Proteomes" id="UP000579136"/>
    </source>
</evidence>
<dbReference type="Proteomes" id="UP000579136">
    <property type="component" value="Unassembled WGS sequence"/>
</dbReference>
<evidence type="ECO:0000313" key="7">
    <source>
        <dbReference type="EMBL" id="MBB5175789.1"/>
    </source>
</evidence>
<evidence type="ECO:0000256" key="1">
    <source>
        <dbReference type="ARBA" id="ARBA00004141"/>
    </source>
</evidence>
<keyword evidence="4 6" id="KW-1133">Transmembrane helix</keyword>
<dbReference type="Pfam" id="PF03649">
    <property type="entry name" value="UPF0014"/>
    <property type="match status" value="1"/>
</dbReference>
<name>A0A9Q2CYG0_9STAP</name>
<evidence type="ECO:0000256" key="3">
    <source>
        <dbReference type="ARBA" id="ARBA00022692"/>
    </source>
</evidence>
<feature type="transmembrane region" description="Helical" evidence="6">
    <location>
        <begin position="34"/>
        <end position="53"/>
    </location>
</feature>
<dbReference type="InterPro" id="IPR005226">
    <property type="entry name" value="UPF0014_fam"/>
</dbReference>
<feature type="transmembrane region" description="Helical" evidence="6">
    <location>
        <begin position="6"/>
        <end position="27"/>
    </location>
</feature>
<keyword evidence="3 6" id="KW-0812">Transmembrane</keyword>
<reference evidence="7 8" key="1">
    <citation type="submission" date="2020-08" db="EMBL/GenBank/DDBJ databases">
        <title>Genomic Encyclopedia of Type Strains, Phase IV (KMG-IV): sequencing the most valuable type-strain genomes for metagenomic binning, comparative biology and taxonomic classification.</title>
        <authorList>
            <person name="Goeker M."/>
        </authorList>
    </citation>
    <scope>NUCLEOTIDE SEQUENCE [LARGE SCALE GENOMIC DNA]</scope>
    <source>
        <strain evidence="7 8">DSM 19163</strain>
    </source>
</reference>
<comment type="caution">
    <text evidence="7">The sequence shown here is derived from an EMBL/GenBank/DDBJ whole genome shotgun (WGS) entry which is preliminary data.</text>
</comment>
<comment type="subcellular location">
    <subcellularLocation>
        <location evidence="1">Membrane</location>
        <topology evidence="1">Multi-pass membrane protein</topology>
    </subcellularLocation>
</comment>
<feature type="transmembrane region" description="Helical" evidence="6">
    <location>
        <begin position="210"/>
        <end position="236"/>
    </location>
</feature>
<organism evidence="7 8">
    <name type="scientific">Nosocomiicoccus ampullae</name>
    <dbReference type="NCBI Taxonomy" id="489910"/>
    <lineage>
        <taxon>Bacteria</taxon>
        <taxon>Bacillati</taxon>
        <taxon>Bacillota</taxon>
        <taxon>Bacilli</taxon>
        <taxon>Bacillales</taxon>
        <taxon>Staphylococcaceae</taxon>
        <taxon>Nosocomiicoccus</taxon>
    </lineage>
</organism>
<dbReference type="RefSeq" id="WP_183673405.1">
    <property type="nucleotide sequence ID" value="NZ_CBCRYX010000002.1"/>
</dbReference>
<keyword evidence="5 6" id="KW-0472">Membrane</keyword>
<evidence type="ECO:0000256" key="2">
    <source>
        <dbReference type="ARBA" id="ARBA00005268"/>
    </source>
</evidence>
<keyword evidence="8" id="KW-1185">Reference proteome</keyword>
<sequence>MSFLSLALALVFVVIPIVLSFFLKLGLEKDIVIASIRATIQLIIIGYILQFVFDSESTLFMLLMIVLIIGAASQNIVKKGKGIPYITVIIIATLIVIEAFSMGTLVLFNIIPFDAQYVIPISGMIIGNCMVLSLLFLDRFKSELNSNEEVIELILSFGGTPKEAVHNTLKSAIKTSMIPTIERQKTVGLVQLPGMMSGLIIGGGDPIEAVMYQLLVLFLIMNTAALASILVGFLSYPFLFNQKLQFLGVQEDTK</sequence>
<feature type="transmembrane region" description="Helical" evidence="6">
    <location>
        <begin position="84"/>
        <end position="111"/>
    </location>
</feature>